<organism evidence="2 3">
    <name type="scientific">Ancylobacter novellus</name>
    <name type="common">Thiobacillus novellus</name>
    <dbReference type="NCBI Taxonomy" id="921"/>
    <lineage>
        <taxon>Bacteria</taxon>
        <taxon>Pseudomonadati</taxon>
        <taxon>Pseudomonadota</taxon>
        <taxon>Alphaproteobacteria</taxon>
        <taxon>Hyphomicrobiales</taxon>
        <taxon>Xanthobacteraceae</taxon>
        <taxon>Ancylobacter</taxon>
    </lineage>
</organism>
<feature type="compositionally biased region" description="Low complexity" evidence="1">
    <location>
        <begin position="170"/>
        <end position="182"/>
    </location>
</feature>
<dbReference type="InterPro" id="IPR010680">
    <property type="entry name" value="TraH_2"/>
</dbReference>
<dbReference type="NCBIfam" id="NF010417">
    <property type="entry name" value="PRK13843.1"/>
    <property type="match status" value="1"/>
</dbReference>
<dbReference type="Proteomes" id="UP000248887">
    <property type="component" value="Unassembled WGS sequence"/>
</dbReference>
<gene>
    <name evidence="2" type="ORF">DI549_20210</name>
</gene>
<dbReference type="AlphaFoldDB" id="A0A2W5QL98"/>
<evidence type="ECO:0000313" key="2">
    <source>
        <dbReference type="EMBL" id="PZQ79411.1"/>
    </source>
</evidence>
<proteinExistence type="predicted"/>
<evidence type="ECO:0000313" key="3">
    <source>
        <dbReference type="Proteomes" id="UP000248887"/>
    </source>
</evidence>
<sequence length="202" mass="21527">MAFDADLLRKCADPSLKPAIVEQFVRQGGSPDPLAVTVRSGNRIILVSPAKTSEQALALVREHVRKAVVRVGVTQFPAGIGIRDASELNPALVDPCENIRMGTALFGKVWRIVFKWYGNPTSEEVMPQVLEDALHAWQTGQFEGAAVFSAPDSGEPKPAKQRREDVPQLSPATAPAPSDASAVDPNKAAIRVDLSGIGGKAP</sequence>
<evidence type="ECO:0000256" key="1">
    <source>
        <dbReference type="SAM" id="MobiDB-lite"/>
    </source>
</evidence>
<dbReference type="EMBL" id="QFQD01000089">
    <property type="protein sequence ID" value="PZQ79411.1"/>
    <property type="molecule type" value="Genomic_DNA"/>
</dbReference>
<name>A0A2W5QL98_ANCNO</name>
<accession>A0A2W5QL98</accession>
<dbReference type="Pfam" id="PF06871">
    <property type="entry name" value="TraH_2"/>
    <property type="match status" value="1"/>
</dbReference>
<reference evidence="2 3" key="1">
    <citation type="submission" date="2017-08" db="EMBL/GenBank/DDBJ databases">
        <title>Infants hospitalized years apart are colonized by the same room-sourced microbial strains.</title>
        <authorList>
            <person name="Brooks B."/>
            <person name="Olm M.R."/>
            <person name="Firek B.A."/>
            <person name="Baker R."/>
            <person name="Thomas B.C."/>
            <person name="Morowitz M.J."/>
            <person name="Banfield J.F."/>
        </authorList>
    </citation>
    <scope>NUCLEOTIDE SEQUENCE [LARGE SCALE GENOMIC DNA]</scope>
    <source>
        <strain evidence="2">S2_005_001_R2_27</strain>
    </source>
</reference>
<protein>
    <submittedName>
        <fullName evidence="2">Conjugal transfer protein TraH</fullName>
    </submittedName>
</protein>
<comment type="caution">
    <text evidence="2">The sequence shown here is derived from an EMBL/GenBank/DDBJ whole genome shotgun (WGS) entry which is preliminary data.</text>
</comment>
<feature type="compositionally biased region" description="Basic and acidic residues" evidence="1">
    <location>
        <begin position="154"/>
        <end position="166"/>
    </location>
</feature>
<feature type="region of interest" description="Disordered" evidence="1">
    <location>
        <begin position="147"/>
        <end position="187"/>
    </location>
</feature>